<evidence type="ECO:0000313" key="2">
    <source>
        <dbReference type="EMBL" id="MBD7970541.1"/>
    </source>
</evidence>
<feature type="transmembrane region" description="Helical" evidence="1">
    <location>
        <begin position="7"/>
        <end position="31"/>
    </location>
</feature>
<sequence length="162" mass="18081">MSRSFVYYLWVAIIGYLAGPILYTAVLRFLYHEPLSQQELSTLLTWTIPTFFTVGILLYLLSIILLRSLRIYNLLTQTVLFILVGILPAALFTLGAGMFSYADISSLISPEGLLFFLFFSSIGIVCSYGVWLGHKKLRKSPFYALSGVLIIAFAILIVVPLG</sequence>
<keyword evidence="3" id="KW-1185">Reference proteome</keyword>
<feature type="transmembrane region" description="Helical" evidence="1">
    <location>
        <begin position="113"/>
        <end position="131"/>
    </location>
</feature>
<evidence type="ECO:0000313" key="3">
    <source>
        <dbReference type="Proteomes" id="UP000608071"/>
    </source>
</evidence>
<proteinExistence type="predicted"/>
<reference evidence="2 3" key="1">
    <citation type="submission" date="2020-08" db="EMBL/GenBank/DDBJ databases">
        <title>A Genomic Blueprint of the Chicken Gut Microbiome.</title>
        <authorList>
            <person name="Gilroy R."/>
            <person name="Ravi A."/>
            <person name="Getino M."/>
            <person name="Pursley I."/>
            <person name="Horton D.L."/>
            <person name="Alikhan N.-F."/>
            <person name="Baker D."/>
            <person name="Gharbi K."/>
            <person name="Hall N."/>
            <person name="Watson M."/>
            <person name="Adriaenssens E.M."/>
            <person name="Foster-Nyarko E."/>
            <person name="Jarju S."/>
            <person name="Secka A."/>
            <person name="Antonio M."/>
            <person name="Oren A."/>
            <person name="Chaudhuri R."/>
            <person name="La Ragione R.M."/>
            <person name="Hildebrand F."/>
            <person name="Pallen M.J."/>
        </authorList>
    </citation>
    <scope>NUCLEOTIDE SEQUENCE [LARGE SCALE GENOMIC DNA]</scope>
    <source>
        <strain evidence="2 3">Sa2BVA9</strain>
    </source>
</reference>
<evidence type="ECO:0008006" key="4">
    <source>
        <dbReference type="Google" id="ProtNLM"/>
    </source>
</evidence>
<keyword evidence="1" id="KW-1133">Transmembrane helix</keyword>
<dbReference type="Proteomes" id="UP000608071">
    <property type="component" value="Unassembled WGS sequence"/>
</dbReference>
<protein>
    <recommendedName>
        <fullName evidence="4">Yip1 domain-containing protein</fullName>
    </recommendedName>
</protein>
<dbReference type="EMBL" id="JACSQL010000013">
    <property type="protein sequence ID" value="MBD7970541.1"/>
    <property type="molecule type" value="Genomic_DNA"/>
</dbReference>
<gene>
    <name evidence="2" type="ORF">H9647_20960</name>
</gene>
<comment type="caution">
    <text evidence="2">The sequence shown here is derived from an EMBL/GenBank/DDBJ whole genome shotgun (WGS) entry which is preliminary data.</text>
</comment>
<organism evidence="2 3">
    <name type="scientific">Paenibacillus gallinarum</name>
    <dbReference type="NCBI Taxonomy" id="2762232"/>
    <lineage>
        <taxon>Bacteria</taxon>
        <taxon>Bacillati</taxon>
        <taxon>Bacillota</taxon>
        <taxon>Bacilli</taxon>
        <taxon>Bacillales</taxon>
        <taxon>Paenibacillaceae</taxon>
        <taxon>Paenibacillus</taxon>
    </lineage>
</organism>
<feature type="transmembrane region" description="Helical" evidence="1">
    <location>
        <begin position="78"/>
        <end position="101"/>
    </location>
</feature>
<keyword evidence="1" id="KW-0472">Membrane</keyword>
<evidence type="ECO:0000256" key="1">
    <source>
        <dbReference type="SAM" id="Phobius"/>
    </source>
</evidence>
<feature type="transmembrane region" description="Helical" evidence="1">
    <location>
        <begin position="143"/>
        <end position="161"/>
    </location>
</feature>
<keyword evidence="1" id="KW-0812">Transmembrane</keyword>
<feature type="transmembrane region" description="Helical" evidence="1">
    <location>
        <begin position="43"/>
        <end position="66"/>
    </location>
</feature>
<accession>A0ABR8T460</accession>
<name>A0ABR8T460_9BACL</name>